<evidence type="ECO:0000256" key="10">
    <source>
        <dbReference type="RuleBase" id="RU361199"/>
    </source>
</evidence>
<dbReference type="SUPFAM" id="SSF74650">
    <property type="entry name" value="Galactose mutarotase-like"/>
    <property type="match status" value="1"/>
</dbReference>
<dbReference type="GO" id="GO:0004559">
    <property type="term" value="F:alpha-mannosidase activity"/>
    <property type="evidence" value="ECO:0007669"/>
    <property type="project" value="UniProtKB-EC"/>
</dbReference>
<dbReference type="STRING" id="456900.A0A151IBC4"/>
<dbReference type="Pfam" id="PF01074">
    <property type="entry name" value="Glyco_hydro_38N"/>
    <property type="match status" value="1"/>
</dbReference>
<keyword evidence="6 10" id="KW-0862">Zinc</keyword>
<dbReference type="InterPro" id="IPR011330">
    <property type="entry name" value="Glyco_hydro/deAcase_b/a-brl"/>
</dbReference>
<keyword evidence="4 10" id="KW-0479">Metal-binding</keyword>
<dbReference type="Gene3D" id="3.20.110.10">
    <property type="entry name" value="Glycoside hydrolase 38, N terminal domain"/>
    <property type="match status" value="1"/>
</dbReference>
<dbReference type="InterPro" id="IPR015341">
    <property type="entry name" value="Glyco_hydro_38_cen"/>
</dbReference>
<evidence type="ECO:0000259" key="11">
    <source>
        <dbReference type="SMART" id="SM00872"/>
    </source>
</evidence>
<dbReference type="GO" id="GO:0046872">
    <property type="term" value="F:metal ion binding"/>
    <property type="evidence" value="ECO:0007669"/>
    <property type="project" value="UniProtKB-KW"/>
</dbReference>
<reference evidence="12 13" key="1">
    <citation type="submission" date="2016-03" db="EMBL/GenBank/DDBJ databases">
        <title>Cyphomyrmex costatus WGS genome.</title>
        <authorList>
            <person name="Nygaard S."/>
            <person name="Hu H."/>
            <person name="Boomsma J."/>
            <person name="Zhang G."/>
        </authorList>
    </citation>
    <scope>NUCLEOTIDE SEQUENCE [LARGE SCALE GENOMIC DNA]</scope>
    <source>
        <strain evidence="12">MS0001</strain>
        <tissue evidence="12">Whole body</tissue>
    </source>
</reference>
<keyword evidence="10" id="KW-0732">Signal</keyword>
<comment type="catalytic activity">
    <reaction evidence="1">
        <text>Hydrolysis of terminal, non-reducing alpha-D-mannose residues in alpha-D-mannosides.</text>
        <dbReference type="EC" id="3.2.1.24"/>
    </reaction>
</comment>
<dbReference type="GO" id="GO:0005764">
    <property type="term" value="C:lysosome"/>
    <property type="evidence" value="ECO:0007669"/>
    <property type="project" value="TreeGrafter"/>
</dbReference>
<dbReference type="InterPro" id="IPR041147">
    <property type="entry name" value="GH38_C"/>
</dbReference>
<dbReference type="Pfam" id="PF09261">
    <property type="entry name" value="Alpha-mann_mid"/>
    <property type="match status" value="1"/>
</dbReference>
<dbReference type="InterPro" id="IPR028995">
    <property type="entry name" value="Glyco_hydro_57/38_cen_sf"/>
</dbReference>
<keyword evidence="9 10" id="KW-0326">Glycosidase</keyword>
<dbReference type="InterPro" id="IPR013780">
    <property type="entry name" value="Glyco_hydro_b"/>
</dbReference>
<dbReference type="AlphaFoldDB" id="A0A151IBC4"/>
<evidence type="ECO:0000256" key="8">
    <source>
        <dbReference type="ARBA" id="ARBA00023180"/>
    </source>
</evidence>
<protein>
    <recommendedName>
        <fullName evidence="3 10">Alpha-mannosidase</fullName>
        <ecNumber evidence="10">3.2.1.-</ecNumber>
    </recommendedName>
</protein>
<dbReference type="FunFam" id="1.20.1270.50:FF:000002">
    <property type="entry name" value="Alpha-mannosidase"/>
    <property type="match status" value="1"/>
</dbReference>
<feature type="domain" description="Glycoside hydrolase family 38 central" evidence="11">
    <location>
        <begin position="373"/>
        <end position="447"/>
    </location>
</feature>
<keyword evidence="8" id="KW-0325">Glycoprotein</keyword>
<dbReference type="SUPFAM" id="SSF88688">
    <property type="entry name" value="Families 57/38 glycoside transferase middle domain"/>
    <property type="match status" value="1"/>
</dbReference>
<evidence type="ECO:0000256" key="6">
    <source>
        <dbReference type="ARBA" id="ARBA00022833"/>
    </source>
</evidence>
<dbReference type="GO" id="GO:0030246">
    <property type="term" value="F:carbohydrate binding"/>
    <property type="evidence" value="ECO:0007669"/>
    <property type="project" value="InterPro"/>
</dbReference>
<dbReference type="SMART" id="SM00872">
    <property type="entry name" value="Alpha-mann_mid"/>
    <property type="match status" value="1"/>
</dbReference>
<keyword evidence="5 10" id="KW-0378">Hydrolase</keyword>
<dbReference type="PANTHER" id="PTHR11607">
    <property type="entry name" value="ALPHA-MANNOSIDASE"/>
    <property type="match status" value="1"/>
</dbReference>
<dbReference type="InterPro" id="IPR027291">
    <property type="entry name" value="Glyco_hydro_38_N_sf"/>
</dbReference>
<sequence length="1005" mass="115228">MLQYDFLFLLLSLALAQFFASGDAARIPRTTPDAATTKKCGFEACHAIHPNKLNIHMVPHTHDDVGWLKTVDQYYFGSRSTIQKAGVQYILDSVIKALLADSNRRFIYVETAFFWKWWLRQNEKVRADVKMLINEGRLEIIGGAWSMNDEACTHYHSLVDQFTWGFRRLNDTFGSCSRPRIGWQIDPFGHSREQASLFAQMGFDGMLFGRIDYQDKENRLSNKTMEFIWKSSPNLGKRANLFTTAMFNTYSPPPGFCFDVLCNDEPMIDDPDSPDYNIDRRVELFLTYAQIQARAYKTNHIILTMGEDFHYQQADMVFSNLDKLIKYTNQRNNSVVNVIYSTPSCYLKALNDLNLQWPSKSDDFFPYASDPHSFWTGYFSSRPTVKYFEREGNNMLQASKQLVALTNLKNYDKSLEHFREAMGVMQHHDAVTGTEKQLVANDYSRILYKSMDQAGEIISKAIWKWSGMENSTAASSKLFTCLQLNISSCEFSEKSDTFIAVVYNPLSRPVSTYIRVPVQENSYIVQSLTDGVYPTVQIVPIPEAVQKIPGRKNNAINEVVFRTLDIPPLGILVYSIEKIQENVVEQPQSANFISNELYNISVNTNGDLTVHWNKQNMDVVQSFHYYIGAEGNNKNFLNRSSGAYIFRPKELSARNFAYSGSYKIYKGPVVQELHHTINDWVSQVVRIYPEEKHIEFDWLVGPIPVKDKIGKEIITRYSSNLKTDKTFYTDSNGREMLKRIRNYRSTWNLDLKEPISGNYYPVTSKITLKDKKKQLKLNVLVDRAQGGSSLKDGDVELMLHRRLLKDDAFGVDEALNETAFGEGLVVRGTHYLFGGKVKNMDTFVLKEKELALKLALHPWILGAPINFSSIENICAVLKSFTSGLNKTLPPNVHILTLEPWKDDTILLRLEHLFEVGEGLRMSQPVEVDIQNLFSMFSIESIKETTLGANQLLSENKPMKWESETNDIQNGNESRQTVEVHDNVINILLKPMEIRTFILTVKRRPF</sequence>
<gene>
    <name evidence="12" type="ORF">ALC62_12391</name>
</gene>
<dbReference type="InterPro" id="IPR011682">
    <property type="entry name" value="Glyco_hydro_38_C"/>
</dbReference>
<dbReference type="SUPFAM" id="SSF88713">
    <property type="entry name" value="Glycoside hydrolase/deacetylase"/>
    <property type="match status" value="1"/>
</dbReference>
<evidence type="ECO:0000256" key="4">
    <source>
        <dbReference type="ARBA" id="ARBA00022723"/>
    </source>
</evidence>
<dbReference type="Gene3D" id="1.20.1270.50">
    <property type="entry name" value="Glycoside hydrolase family 38, central domain"/>
    <property type="match status" value="2"/>
</dbReference>
<evidence type="ECO:0000256" key="5">
    <source>
        <dbReference type="ARBA" id="ARBA00022801"/>
    </source>
</evidence>
<dbReference type="OrthoDB" id="2016903at2759"/>
<keyword evidence="7" id="KW-1015">Disulfide bond</keyword>
<evidence type="ECO:0000256" key="7">
    <source>
        <dbReference type="ARBA" id="ARBA00023157"/>
    </source>
</evidence>
<proteinExistence type="inferred from homology"/>
<dbReference type="FunFam" id="3.20.110.10:FF:000001">
    <property type="entry name" value="Alpha-mannosidase"/>
    <property type="match status" value="1"/>
</dbReference>
<comment type="cofactor">
    <cofactor evidence="10">
        <name>Zn(2+)</name>
        <dbReference type="ChEBI" id="CHEBI:29105"/>
    </cofactor>
    <text evidence="10">Binds 1 zinc ion per subunit.</text>
</comment>
<dbReference type="InterPro" id="IPR050843">
    <property type="entry name" value="Glycosyl_Hydrlase_38"/>
</dbReference>
<dbReference type="PANTHER" id="PTHR11607:SF3">
    <property type="entry name" value="LYSOSOMAL ALPHA-MANNOSIDASE"/>
    <property type="match status" value="1"/>
</dbReference>
<dbReference type="KEGG" id="ccoa:108778931"/>
<evidence type="ECO:0000313" key="12">
    <source>
        <dbReference type="EMBL" id="KYM96921.1"/>
    </source>
</evidence>
<dbReference type="Gene3D" id="2.70.98.30">
    <property type="entry name" value="Golgi alpha-mannosidase II, domain 4"/>
    <property type="match status" value="1"/>
</dbReference>
<dbReference type="Gene3D" id="2.60.40.1180">
    <property type="entry name" value="Golgi alpha-mannosidase II"/>
    <property type="match status" value="1"/>
</dbReference>
<dbReference type="EC" id="3.2.1.-" evidence="10"/>
<dbReference type="Pfam" id="PF07748">
    <property type="entry name" value="Glyco_hydro_38C"/>
    <property type="match status" value="1"/>
</dbReference>
<dbReference type="Pfam" id="PF17677">
    <property type="entry name" value="Glyco_hydro38C2"/>
    <property type="match status" value="1"/>
</dbReference>
<evidence type="ECO:0000256" key="1">
    <source>
        <dbReference type="ARBA" id="ARBA00000365"/>
    </source>
</evidence>
<keyword evidence="13" id="KW-1185">Reference proteome</keyword>
<evidence type="ECO:0000313" key="13">
    <source>
        <dbReference type="Proteomes" id="UP000078542"/>
    </source>
</evidence>
<dbReference type="InterPro" id="IPR011013">
    <property type="entry name" value="Gal_mutarotase_sf_dom"/>
</dbReference>
<evidence type="ECO:0000256" key="9">
    <source>
        <dbReference type="ARBA" id="ARBA00023295"/>
    </source>
</evidence>
<name>A0A151IBC4_9HYME</name>
<dbReference type="InterPro" id="IPR000602">
    <property type="entry name" value="Glyco_hydro_38_N"/>
</dbReference>
<dbReference type="CDD" id="cd10810">
    <property type="entry name" value="GH38N_AMII_LAM_like"/>
    <property type="match status" value="1"/>
</dbReference>
<dbReference type="FunFam" id="1.20.1270.50:FF:000003">
    <property type="entry name" value="Alpha-mannosidase"/>
    <property type="match status" value="1"/>
</dbReference>
<dbReference type="Gene3D" id="2.60.40.1360">
    <property type="match status" value="1"/>
</dbReference>
<comment type="similarity">
    <text evidence="2 10">Belongs to the glycosyl hydrolase 38 family.</text>
</comment>
<feature type="signal peptide" evidence="10">
    <location>
        <begin position="1"/>
        <end position="16"/>
    </location>
</feature>
<organism evidence="12 13">
    <name type="scientific">Cyphomyrmex costatus</name>
    <dbReference type="NCBI Taxonomy" id="456900"/>
    <lineage>
        <taxon>Eukaryota</taxon>
        <taxon>Metazoa</taxon>
        <taxon>Ecdysozoa</taxon>
        <taxon>Arthropoda</taxon>
        <taxon>Hexapoda</taxon>
        <taxon>Insecta</taxon>
        <taxon>Pterygota</taxon>
        <taxon>Neoptera</taxon>
        <taxon>Endopterygota</taxon>
        <taxon>Hymenoptera</taxon>
        <taxon>Apocrita</taxon>
        <taxon>Aculeata</taxon>
        <taxon>Formicoidea</taxon>
        <taxon>Formicidae</taxon>
        <taxon>Myrmicinae</taxon>
        <taxon>Cyphomyrmex</taxon>
    </lineage>
</organism>
<feature type="chain" id="PRO_5017844563" description="Alpha-mannosidase" evidence="10">
    <location>
        <begin position="17"/>
        <end position="1005"/>
    </location>
</feature>
<accession>A0A151IBC4</accession>
<dbReference type="FunFam" id="2.60.40.1180:FF:000018">
    <property type="entry name" value="Alpha-mannosidase"/>
    <property type="match status" value="1"/>
</dbReference>
<evidence type="ECO:0000256" key="2">
    <source>
        <dbReference type="ARBA" id="ARBA00009792"/>
    </source>
</evidence>
<evidence type="ECO:0000256" key="3">
    <source>
        <dbReference type="ARBA" id="ARBA00012752"/>
    </source>
</evidence>
<dbReference type="FunFam" id="2.70.98.30:FF:000003">
    <property type="entry name" value="Alpha-mannosidase"/>
    <property type="match status" value="1"/>
</dbReference>
<dbReference type="EMBL" id="KQ978112">
    <property type="protein sequence ID" value="KYM96921.1"/>
    <property type="molecule type" value="Genomic_DNA"/>
</dbReference>
<dbReference type="Proteomes" id="UP000078542">
    <property type="component" value="Unassembled WGS sequence"/>
</dbReference>
<dbReference type="InterPro" id="IPR037094">
    <property type="entry name" value="Glyco_hydro_38_cen_sf"/>
</dbReference>
<dbReference type="GO" id="GO:0006013">
    <property type="term" value="P:mannose metabolic process"/>
    <property type="evidence" value="ECO:0007669"/>
    <property type="project" value="InterPro"/>
</dbReference>